<evidence type="ECO:0000256" key="12">
    <source>
        <dbReference type="ARBA" id="ARBA00023209"/>
    </source>
</evidence>
<dbReference type="InterPro" id="IPR050324">
    <property type="entry name" value="CDP-alcohol_PTase-I"/>
</dbReference>
<keyword evidence="10" id="KW-0443">Lipid metabolism</keyword>
<feature type="transmembrane region" description="Helical" evidence="16">
    <location>
        <begin position="21"/>
        <end position="38"/>
    </location>
</feature>
<keyword evidence="8 16" id="KW-0812">Transmembrane</keyword>
<dbReference type="Pfam" id="PF01066">
    <property type="entry name" value="CDP-OH_P_transf"/>
    <property type="match status" value="1"/>
</dbReference>
<keyword evidence="9 16" id="KW-1133">Transmembrane helix</keyword>
<keyword evidence="11 16" id="KW-0472">Membrane</keyword>
<comment type="subcellular location">
    <subcellularLocation>
        <location evidence="2">Endomembrane system</location>
        <topology evidence="2">Multi-pass membrane protein</topology>
    </subcellularLocation>
</comment>
<dbReference type="AlphaFoldDB" id="A0A162E7T7"/>
<proteinExistence type="inferred from homology"/>
<accession>A0A162E7T7</accession>
<evidence type="ECO:0000256" key="1">
    <source>
        <dbReference type="ARBA" id="ARBA00000287"/>
    </source>
</evidence>
<dbReference type="NCBIfam" id="TIGR00473">
    <property type="entry name" value="pssA"/>
    <property type="match status" value="1"/>
</dbReference>
<dbReference type="PROSITE" id="PS00379">
    <property type="entry name" value="CDP_ALCOHOL_P_TRANSF"/>
    <property type="match status" value="1"/>
</dbReference>
<dbReference type="STRING" id="519424.AZF04_04225"/>
<dbReference type="Proteomes" id="UP000075806">
    <property type="component" value="Unassembled WGS sequence"/>
</dbReference>
<dbReference type="PANTHER" id="PTHR14269">
    <property type="entry name" value="CDP-DIACYLGLYCEROL--GLYCEROL-3-PHOSPHATE 3-PHOSPHATIDYLTRANSFERASE-RELATED"/>
    <property type="match status" value="1"/>
</dbReference>
<evidence type="ECO:0000313" key="18">
    <source>
        <dbReference type="Proteomes" id="UP000075806"/>
    </source>
</evidence>
<gene>
    <name evidence="17" type="ORF">AZF04_04225</name>
</gene>
<evidence type="ECO:0000256" key="5">
    <source>
        <dbReference type="ARBA" id="ARBA00017171"/>
    </source>
</evidence>
<evidence type="ECO:0000256" key="3">
    <source>
        <dbReference type="ARBA" id="ARBA00010441"/>
    </source>
</evidence>
<dbReference type="InterPro" id="IPR048254">
    <property type="entry name" value="CDP_ALCOHOL_P_TRANSF_CS"/>
</dbReference>
<dbReference type="InterPro" id="IPR000462">
    <property type="entry name" value="CDP-OH_P_trans"/>
</dbReference>
<name>A0A162E7T7_9BACI</name>
<evidence type="ECO:0000256" key="16">
    <source>
        <dbReference type="SAM" id="Phobius"/>
    </source>
</evidence>
<keyword evidence="18" id="KW-1185">Reference proteome</keyword>
<evidence type="ECO:0000256" key="4">
    <source>
        <dbReference type="ARBA" id="ARBA00013174"/>
    </source>
</evidence>
<dbReference type="InterPro" id="IPR004533">
    <property type="entry name" value="CDP-diaglyc--ser_O-PTrfase"/>
</dbReference>
<evidence type="ECO:0000256" key="8">
    <source>
        <dbReference type="ARBA" id="ARBA00022692"/>
    </source>
</evidence>
<evidence type="ECO:0000313" key="17">
    <source>
        <dbReference type="EMBL" id="KYG31989.1"/>
    </source>
</evidence>
<dbReference type="GO" id="GO:0016020">
    <property type="term" value="C:membrane"/>
    <property type="evidence" value="ECO:0007669"/>
    <property type="project" value="InterPro"/>
</dbReference>
<comment type="similarity">
    <text evidence="3 15">Belongs to the CDP-alcohol phosphatidyltransferase class-I family.</text>
</comment>
<dbReference type="Gene3D" id="1.20.120.1760">
    <property type="match status" value="1"/>
</dbReference>
<evidence type="ECO:0000256" key="10">
    <source>
        <dbReference type="ARBA" id="ARBA00023098"/>
    </source>
</evidence>
<evidence type="ECO:0000256" key="14">
    <source>
        <dbReference type="ARBA" id="ARBA00032361"/>
    </source>
</evidence>
<evidence type="ECO:0000256" key="6">
    <source>
        <dbReference type="ARBA" id="ARBA00022516"/>
    </source>
</evidence>
<protein>
    <recommendedName>
        <fullName evidence="5">CDP-diacylglycerol--serine O-phosphatidyltransferase</fullName>
        <ecNumber evidence="4">2.7.8.8</ecNumber>
    </recommendedName>
    <alternativeName>
        <fullName evidence="14">Phosphatidylserine synthase</fullName>
    </alternativeName>
</protein>
<keyword evidence="13" id="KW-1208">Phospholipid metabolism</keyword>
<dbReference type="GO" id="GO:0003882">
    <property type="term" value="F:CDP-diacylglycerol-serine O-phosphatidyltransferase activity"/>
    <property type="evidence" value="ECO:0007669"/>
    <property type="project" value="UniProtKB-EC"/>
</dbReference>
<dbReference type="EC" id="2.7.8.8" evidence="4"/>
<dbReference type="PANTHER" id="PTHR14269:SF61">
    <property type="entry name" value="CDP-DIACYLGLYCEROL--SERINE O-PHOSPHATIDYLTRANSFERASE"/>
    <property type="match status" value="1"/>
</dbReference>
<dbReference type="GO" id="GO:0012505">
    <property type="term" value="C:endomembrane system"/>
    <property type="evidence" value="ECO:0007669"/>
    <property type="project" value="UniProtKB-SubCell"/>
</dbReference>
<evidence type="ECO:0000256" key="13">
    <source>
        <dbReference type="ARBA" id="ARBA00023264"/>
    </source>
</evidence>
<evidence type="ECO:0000256" key="7">
    <source>
        <dbReference type="ARBA" id="ARBA00022679"/>
    </source>
</evidence>
<feature type="transmembrane region" description="Helical" evidence="16">
    <location>
        <begin position="130"/>
        <end position="151"/>
    </location>
</feature>
<dbReference type="GO" id="GO:0008654">
    <property type="term" value="P:phospholipid biosynthetic process"/>
    <property type="evidence" value="ECO:0007669"/>
    <property type="project" value="UniProtKB-KW"/>
</dbReference>
<dbReference type="OrthoDB" id="9777147at2"/>
<evidence type="ECO:0000256" key="9">
    <source>
        <dbReference type="ARBA" id="ARBA00022989"/>
    </source>
</evidence>
<sequence length="179" mass="19558">MFLLQRLDNTRKKLKGQIANVLTLLNLTLGAFAILYTIQSELTLALLFIAIAAVFDRLDGAVARKFNATSDIGKQLDSLSDIISFGVAPALLIHEAVLVEFGFAGAFFAIVFIICGAIRLAKFNVSESTCYFVGVPITLAGCILTFTSLFVGFLPEFLFMFICLFLALSMISPLKIKKM</sequence>
<comment type="caution">
    <text evidence="17">The sequence shown here is derived from an EMBL/GenBank/DDBJ whole genome shotgun (WGS) entry which is preliminary data.</text>
</comment>
<comment type="catalytic activity">
    <reaction evidence="1">
        <text>a CDP-1,2-diacyl-sn-glycerol + L-serine = a 1,2-diacyl-sn-glycero-3-phospho-L-serine + CMP + H(+)</text>
        <dbReference type="Rhea" id="RHEA:16913"/>
        <dbReference type="ChEBI" id="CHEBI:15378"/>
        <dbReference type="ChEBI" id="CHEBI:33384"/>
        <dbReference type="ChEBI" id="CHEBI:57262"/>
        <dbReference type="ChEBI" id="CHEBI:58332"/>
        <dbReference type="ChEBI" id="CHEBI:60377"/>
        <dbReference type="EC" id="2.7.8.8"/>
    </reaction>
</comment>
<dbReference type="InterPro" id="IPR043130">
    <property type="entry name" value="CDP-OH_PTrfase_TM_dom"/>
</dbReference>
<reference evidence="17" key="1">
    <citation type="submission" date="2016-02" db="EMBL/GenBank/DDBJ databases">
        <title>Genome sequence of Bacillus trypoxylicola KCTC 13244(T).</title>
        <authorList>
            <person name="Jeong H."/>
            <person name="Park S.-H."/>
            <person name="Choi S.-K."/>
        </authorList>
    </citation>
    <scope>NUCLEOTIDE SEQUENCE [LARGE SCALE GENOMIC DNA]</scope>
    <source>
        <strain evidence="17">KCTC 13244</strain>
    </source>
</reference>
<feature type="transmembrane region" description="Helical" evidence="16">
    <location>
        <begin position="99"/>
        <end position="118"/>
    </location>
</feature>
<dbReference type="EMBL" id="LTAO01000012">
    <property type="protein sequence ID" value="KYG31989.1"/>
    <property type="molecule type" value="Genomic_DNA"/>
</dbReference>
<evidence type="ECO:0000256" key="15">
    <source>
        <dbReference type="RuleBase" id="RU003750"/>
    </source>
</evidence>
<keyword evidence="12" id="KW-0594">Phospholipid biosynthesis</keyword>
<evidence type="ECO:0000256" key="11">
    <source>
        <dbReference type="ARBA" id="ARBA00023136"/>
    </source>
</evidence>
<feature type="transmembrane region" description="Helical" evidence="16">
    <location>
        <begin position="157"/>
        <end position="176"/>
    </location>
</feature>
<keyword evidence="6" id="KW-0444">Lipid biosynthesis</keyword>
<evidence type="ECO:0000256" key="2">
    <source>
        <dbReference type="ARBA" id="ARBA00004127"/>
    </source>
</evidence>
<keyword evidence="7 15" id="KW-0808">Transferase</keyword>
<organism evidence="17 18">
    <name type="scientific">Alkalihalobacillus trypoxylicola</name>
    <dbReference type="NCBI Taxonomy" id="519424"/>
    <lineage>
        <taxon>Bacteria</taxon>
        <taxon>Bacillati</taxon>
        <taxon>Bacillota</taxon>
        <taxon>Bacilli</taxon>
        <taxon>Bacillales</taxon>
        <taxon>Bacillaceae</taxon>
        <taxon>Alkalihalobacillus</taxon>
    </lineage>
</organism>
<dbReference type="RefSeq" id="WP_045486108.1">
    <property type="nucleotide sequence ID" value="NZ_LTAO01000012.1"/>
</dbReference>